<comment type="caution">
    <text evidence="2">The sequence shown here is derived from an EMBL/GenBank/DDBJ whole genome shotgun (WGS) entry which is preliminary data.</text>
</comment>
<dbReference type="EMBL" id="BAAABM010000009">
    <property type="protein sequence ID" value="GAA0327515.1"/>
    <property type="molecule type" value="Genomic_DNA"/>
</dbReference>
<dbReference type="InterPro" id="IPR053717">
    <property type="entry name" value="MerB_lyase_sf"/>
</dbReference>
<sequence length="114" mass="12006">MNGPEGGPAAHRDPEALNQEGAPRASGPDPALARRDTQALTEDQLIVYEALATVRRPMSAGDVAATTGMDEEAVRACLRTLAEREMIVDGADGIVIGDNDWDVRGARPAASPRD</sequence>
<accession>A0ABN0W7M2</accession>
<evidence type="ECO:0000256" key="1">
    <source>
        <dbReference type="SAM" id="MobiDB-lite"/>
    </source>
</evidence>
<dbReference type="Proteomes" id="UP001501822">
    <property type="component" value="Unassembled WGS sequence"/>
</dbReference>
<organism evidence="2 3">
    <name type="scientific">Actinoallomurus spadix</name>
    <dbReference type="NCBI Taxonomy" id="79912"/>
    <lineage>
        <taxon>Bacteria</taxon>
        <taxon>Bacillati</taxon>
        <taxon>Actinomycetota</taxon>
        <taxon>Actinomycetes</taxon>
        <taxon>Streptosporangiales</taxon>
        <taxon>Thermomonosporaceae</taxon>
        <taxon>Actinoallomurus</taxon>
    </lineage>
</organism>
<proteinExistence type="predicted"/>
<feature type="region of interest" description="Disordered" evidence="1">
    <location>
        <begin position="1"/>
        <end position="39"/>
    </location>
</feature>
<protein>
    <submittedName>
        <fullName evidence="2">Uncharacterized protein</fullName>
    </submittedName>
</protein>
<dbReference type="RefSeq" id="WP_252800800.1">
    <property type="nucleotide sequence ID" value="NZ_BAAABM010000009.1"/>
</dbReference>
<gene>
    <name evidence="2" type="ORF">GCM10010151_16830</name>
</gene>
<dbReference type="InterPro" id="IPR036390">
    <property type="entry name" value="WH_DNA-bd_sf"/>
</dbReference>
<keyword evidence="3" id="KW-1185">Reference proteome</keyword>
<reference evidence="2 3" key="1">
    <citation type="journal article" date="2019" name="Int. J. Syst. Evol. Microbiol.">
        <title>The Global Catalogue of Microorganisms (GCM) 10K type strain sequencing project: providing services to taxonomists for standard genome sequencing and annotation.</title>
        <authorList>
            <consortium name="The Broad Institute Genomics Platform"/>
            <consortium name="The Broad Institute Genome Sequencing Center for Infectious Disease"/>
            <person name="Wu L."/>
            <person name="Ma J."/>
        </authorList>
    </citation>
    <scope>NUCLEOTIDE SEQUENCE [LARGE SCALE GENOMIC DNA]</scope>
    <source>
        <strain evidence="2 3">JCM 3146</strain>
    </source>
</reference>
<evidence type="ECO:0000313" key="3">
    <source>
        <dbReference type="Proteomes" id="UP001501822"/>
    </source>
</evidence>
<evidence type="ECO:0000313" key="2">
    <source>
        <dbReference type="EMBL" id="GAA0327515.1"/>
    </source>
</evidence>
<dbReference type="SUPFAM" id="SSF46785">
    <property type="entry name" value="Winged helix' DNA-binding domain"/>
    <property type="match status" value="1"/>
</dbReference>
<dbReference type="Gene3D" id="3.30.450.410">
    <property type="match status" value="1"/>
</dbReference>
<name>A0ABN0W7M2_9ACTN</name>